<dbReference type="PANTHER" id="PTHR15633:SF2">
    <property type="entry name" value="NUCLEOLAR PROTEIN 11"/>
    <property type="match status" value="1"/>
</dbReference>
<dbReference type="GO" id="GO:0005730">
    <property type="term" value="C:nucleolus"/>
    <property type="evidence" value="ECO:0007669"/>
    <property type="project" value="TreeGrafter"/>
</dbReference>
<feature type="signal peptide" evidence="2">
    <location>
        <begin position="1"/>
        <end position="17"/>
    </location>
</feature>
<keyword evidence="4" id="KW-1185">Reference proteome</keyword>
<dbReference type="Proteomes" id="UP000256970">
    <property type="component" value="Unassembled WGS sequence"/>
</dbReference>
<gene>
    <name evidence="3" type="ORF">BQ4739_LOCUS13973</name>
</gene>
<dbReference type="EMBL" id="FNXT01001197">
    <property type="protein sequence ID" value="SZX73720.1"/>
    <property type="molecule type" value="Genomic_DNA"/>
</dbReference>
<reference evidence="3 4" key="1">
    <citation type="submission" date="2016-10" db="EMBL/GenBank/DDBJ databases">
        <authorList>
            <person name="Cai Z."/>
        </authorList>
    </citation>
    <scope>NUCLEOTIDE SEQUENCE [LARGE SCALE GENOMIC DNA]</scope>
</reference>
<protein>
    <submittedName>
        <fullName evidence="3">Uncharacterized protein</fullName>
    </submittedName>
</protein>
<evidence type="ECO:0000256" key="2">
    <source>
        <dbReference type="SAM" id="SignalP"/>
    </source>
</evidence>
<feature type="region of interest" description="Disordered" evidence="1">
    <location>
        <begin position="96"/>
        <end position="125"/>
    </location>
</feature>
<organism evidence="3 4">
    <name type="scientific">Tetradesmus obliquus</name>
    <name type="common">Green alga</name>
    <name type="synonym">Acutodesmus obliquus</name>
    <dbReference type="NCBI Taxonomy" id="3088"/>
    <lineage>
        <taxon>Eukaryota</taxon>
        <taxon>Viridiplantae</taxon>
        <taxon>Chlorophyta</taxon>
        <taxon>core chlorophytes</taxon>
        <taxon>Chlorophyceae</taxon>
        <taxon>CS clade</taxon>
        <taxon>Sphaeropleales</taxon>
        <taxon>Scenedesmaceae</taxon>
        <taxon>Tetradesmus</taxon>
    </lineage>
</organism>
<name>A0A383W960_TETOB</name>
<dbReference type="GO" id="GO:0030490">
    <property type="term" value="P:maturation of SSU-rRNA"/>
    <property type="evidence" value="ECO:0007669"/>
    <property type="project" value="InterPro"/>
</dbReference>
<dbReference type="PANTHER" id="PTHR15633">
    <property type="entry name" value="NUCLEOLAR PROTEIN 11"/>
    <property type="match status" value="1"/>
</dbReference>
<sequence length="1329" mass="137294">MLLQLLHVAVLLEPGLAYLSIHAAAPAGKAGSNELLAWLDLLQLLLVPLGVPLHLVVDRAAHSADHHNSVDFAAHGRNAAVAPFFPRQQAAAAAAAPVASSSTTHTSQQHVTSKPPPASGSSNGRRRRIARLLASSPGSSSFASNSSTNASASVCFGSCPANRPGPGCYKPEQVVFVGPLFFCAGDVVRLMQYPADLACGVQLAAAARPGAAAAVPGVQLGRQQAPRHLLHSRASRRRRRLQQWQQQQQQTTLVVGCQGPFATAAPLQSDVPQEFAVKAVHSVYDATRDVTGGLLSMHPPYLLHGPSAYAAHAGLPFPVYCCWGGLAKVRGAAFAAGLRFRTALQGECSTTETSLLCDDLARAGFSRSVLDPGVRTSAQLHTRRLFEQRRFPFFYYTKWESTPWFDVQPRLPLPYWGAAGGRSEGFAASNSSLCAGDSRRINGDDVSNVRAGSATDGSSNSSFGAFEGDDAVLNGPWEVGSHHMCCQADRAVGLAAARNGTKVLVTVQGDGVISYDTSKLASGSIRALGSSQAQLLAPVQQLGGSYVAALQPQGSPHGLLVRTPVASKQPRSLLDAEEQLPLQSALHSLHVLSSSSSGSSTGCAAVVLLDGTVGVADFAEVTLRKCSSSSIPAAAKGAGQGAQLTAASNGRLLAVARQAPSAQTVTVDVYCTSSSSDTSGSQPAAPATLQLAHSCSVACPSDGSKLASMSVSDSVLAVQWKDGSVTVYHSSSFGQRSGSSTAQHVATFPLPPNLSAAAAAAAAGQHSTRKRRAADDAAGAAAKLLCAAVSDTHLLLVGLQSPAEAQYALLDSRYGCCLASGPLALEAGAAAADSSAAQLLPLPQNAAAPAALLAFGRVHLLHMPLPKADLAGLVSRLALAGSAQPKPAAAAAAAGTVVTLKQQLHLHSLVAAVSSSSPAATAAAQQQQCVLLELPGAQQQPHGCSAGAQAVAAAAERLAAVVEQQPVPAADLQQVVQQLVTALQQQLQELSSPPQPARKMRHQQQQRHQQRQEGTQPQHAHAELLLVSQRLLGQGLAALADAQAWQLLGELHSLQPLQSLAACPGLLPALTAAQQYRLLRQVLLAAQEVPSESLVQSVQHLLGQPQQQEAAAQQQEAAAMRAVAEAAVGAAEAAAANGDAAAAPALLAMARKAAAAVDGFTASQVLLHVLLAAPLDAVEAQAALAALPTAAVLRLLKVLRKWVAKYSSLPLRESPSWPSWQAVGLQGELFASSQAAALLLTPSWPQVLEWCRLVMDAHLTRLAMLPAAAALLRQMQAALQPELGATSRLGRMKGVVEHMAAGGALPAAAEAANSAYTLELLDLRLAGRG</sequence>
<feature type="compositionally biased region" description="Basic residues" evidence="1">
    <location>
        <begin position="998"/>
        <end position="1009"/>
    </location>
</feature>
<proteinExistence type="predicted"/>
<feature type="compositionally biased region" description="Low complexity" evidence="1">
    <location>
        <begin position="96"/>
        <end position="123"/>
    </location>
</feature>
<accession>A0A383W960</accession>
<evidence type="ECO:0000313" key="4">
    <source>
        <dbReference type="Proteomes" id="UP000256970"/>
    </source>
</evidence>
<dbReference type="Pfam" id="PF11735">
    <property type="entry name" value="CAP59_mtransfer"/>
    <property type="match status" value="1"/>
</dbReference>
<evidence type="ECO:0000256" key="1">
    <source>
        <dbReference type="SAM" id="MobiDB-lite"/>
    </source>
</evidence>
<dbReference type="InterPro" id="IPR042859">
    <property type="entry name" value="NOL11"/>
</dbReference>
<evidence type="ECO:0000313" key="3">
    <source>
        <dbReference type="EMBL" id="SZX73720.1"/>
    </source>
</evidence>
<dbReference type="GO" id="GO:0003723">
    <property type="term" value="F:RNA binding"/>
    <property type="evidence" value="ECO:0007669"/>
    <property type="project" value="TreeGrafter"/>
</dbReference>
<dbReference type="STRING" id="3088.A0A383W960"/>
<dbReference type="InterPro" id="IPR021047">
    <property type="entry name" value="Mannosyltransferase_CMT1"/>
</dbReference>
<keyword evidence="2" id="KW-0732">Signal</keyword>
<feature type="chain" id="PRO_5017054293" evidence="2">
    <location>
        <begin position="18"/>
        <end position="1329"/>
    </location>
</feature>
<feature type="region of interest" description="Disordered" evidence="1">
    <location>
        <begin position="988"/>
        <end position="1018"/>
    </location>
</feature>